<evidence type="ECO:0000313" key="1">
    <source>
        <dbReference type="EMBL" id="JAH57710.1"/>
    </source>
</evidence>
<accession>A0A0E9TXN5</accession>
<reference evidence="1" key="2">
    <citation type="journal article" date="2015" name="Fish Shellfish Immunol.">
        <title>Early steps in the European eel (Anguilla anguilla)-Vibrio vulnificus interaction in the gills: Role of the RtxA13 toxin.</title>
        <authorList>
            <person name="Callol A."/>
            <person name="Pajuelo D."/>
            <person name="Ebbesson L."/>
            <person name="Teles M."/>
            <person name="MacKenzie S."/>
            <person name="Amaro C."/>
        </authorList>
    </citation>
    <scope>NUCLEOTIDE SEQUENCE</scope>
</reference>
<name>A0A0E9TXN5_ANGAN</name>
<reference evidence="1" key="1">
    <citation type="submission" date="2014-11" db="EMBL/GenBank/DDBJ databases">
        <authorList>
            <person name="Amaro Gonzalez C."/>
        </authorList>
    </citation>
    <scope>NUCLEOTIDE SEQUENCE</scope>
</reference>
<proteinExistence type="predicted"/>
<protein>
    <submittedName>
        <fullName evidence="1">Uncharacterized protein</fullName>
    </submittedName>
</protein>
<dbReference type="AlphaFoldDB" id="A0A0E9TXN5"/>
<dbReference type="EMBL" id="GBXM01050867">
    <property type="protein sequence ID" value="JAH57710.1"/>
    <property type="molecule type" value="Transcribed_RNA"/>
</dbReference>
<sequence length="35" mass="4294">MKGKKKKNENQYFQFVNKAYAWKFNRKRGTCLHNS</sequence>
<organism evidence="1">
    <name type="scientific">Anguilla anguilla</name>
    <name type="common">European freshwater eel</name>
    <name type="synonym">Muraena anguilla</name>
    <dbReference type="NCBI Taxonomy" id="7936"/>
    <lineage>
        <taxon>Eukaryota</taxon>
        <taxon>Metazoa</taxon>
        <taxon>Chordata</taxon>
        <taxon>Craniata</taxon>
        <taxon>Vertebrata</taxon>
        <taxon>Euteleostomi</taxon>
        <taxon>Actinopterygii</taxon>
        <taxon>Neopterygii</taxon>
        <taxon>Teleostei</taxon>
        <taxon>Anguilliformes</taxon>
        <taxon>Anguillidae</taxon>
        <taxon>Anguilla</taxon>
    </lineage>
</organism>